<dbReference type="GO" id="GO:0000978">
    <property type="term" value="F:RNA polymerase II cis-regulatory region sequence-specific DNA binding"/>
    <property type="evidence" value="ECO:0007669"/>
    <property type="project" value="TreeGrafter"/>
</dbReference>
<dbReference type="InterPro" id="IPR001356">
    <property type="entry name" value="HD"/>
</dbReference>
<evidence type="ECO:0000256" key="2">
    <source>
        <dbReference type="ARBA" id="ARBA00023242"/>
    </source>
</evidence>
<dbReference type="PROSITE" id="PS50039">
    <property type="entry name" value="FORK_HEAD_3"/>
    <property type="match status" value="1"/>
</dbReference>
<evidence type="ECO:0000256" key="3">
    <source>
        <dbReference type="PROSITE-ProRule" id="PRU00089"/>
    </source>
</evidence>
<dbReference type="Pfam" id="PF00250">
    <property type="entry name" value="Forkhead"/>
    <property type="match status" value="1"/>
</dbReference>
<keyword evidence="1 4" id="KW-0238">DNA-binding</keyword>
<dbReference type="PRINTS" id="PR00053">
    <property type="entry name" value="FORKHEAD"/>
</dbReference>
<evidence type="ECO:0000259" key="6">
    <source>
        <dbReference type="PROSITE" id="PS50039"/>
    </source>
</evidence>
<feature type="compositionally biased region" description="Polar residues" evidence="5">
    <location>
        <begin position="708"/>
        <end position="719"/>
    </location>
</feature>
<dbReference type="InterPro" id="IPR036390">
    <property type="entry name" value="WH_DNA-bd_sf"/>
</dbReference>
<evidence type="ECO:0000256" key="4">
    <source>
        <dbReference type="PROSITE-ProRule" id="PRU00108"/>
    </source>
</evidence>
<protein>
    <recommendedName>
        <fullName evidence="10">Fork-head domain-containing protein</fullName>
    </recommendedName>
</protein>
<dbReference type="OrthoDB" id="5954824at2759"/>
<feature type="compositionally biased region" description="Polar residues" evidence="5">
    <location>
        <begin position="855"/>
        <end position="866"/>
    </location>
</feature>
<feature type="compositionally biased region" description="Basic and acidic residues" evidence="5">
    <location>
        <begin position="149"/>
        <end position="159"/>
    </location>
</feature>
<dbReference type="GO" id="GO:0005634">
    <property type="term" value="C:nucleus"/>
    <property type="evidence" value="ECO:0007669"/>
    <property type="project" value="UniProtKB-SubCell"/>
</dbReference>
<dbReference type="PANTHER" id="PTHR11829:SF343">
    <property type="entry name" value="FORK-HEAD DOMAIN-CONTAINING PROTEIN"/>
    <property type="match status" value="1"/>
</dbReference>
<sequence>MTSDTGTQSPSPIESLPLANIDYNLQTSGCTKTSDWTETKALPASSFDSPHLSQQAPEKPSTSNTPPPHPSDIRNPMAGLLDEDDLLFEVDFDTETLQQLHDLYERDRFPSDGKVAELASQAAKRIESTDEEGSQVDLAELQRRVREWFSKERSKDAKNGKPLPTPGTMSPKQHAFGNGVEFNSEAARLPMPPAFGDLGLANHGVESPSSNNAIRSGTNAEGHAELSRTDHVEPTLQSHAQTEDDNQDAAIDPSLEGLPPVPSHWGAPASSTKDTARILDFNNESKAATSEIMVDPNLMDVGTTSAEAVDDAMSPTTLLTAIEASRAGNLPDGYSHGERLALSLGAAFEQQEGVVQKAIGNGFEGVNGDLGVDEESRTQVDSQGSNGESSEIDLVAWLRKSYAFVAPPYKGKTMPTVLREDLYTQMARDLPSSCPLPSKDQVAALVLKAFPKATWESSVTEGPVYAVRGLVKKSGNTSKHRYTKSCNLSELADVALNRELTASTEAENASNGNYSPPDSASVSLVTGTPRRSALDDLAHAAGLVEHSPMEANGQFPTLEDAVAAARNEGLAFKKRRTTVSSGVVVPPPMALVDESISNSDWQASGWSASQSNPYAMGWPNDTTLNSVVGQFQGEELPTVPTIPPPTTAAGPAKRKRASAKGNSKRGAQTNGDGQMVDGQSDITMASGYAGPSSSRSGSGKGKQKKPIYTNQANVSSTDPNVKHYKPNFTYHELITHEIKRSADGRLQLSEIYRRISERYPYFKLGEPGWQNSIRHNLSLKKCFVRVDRPSDNVADKAGKGGWWTYNPGTDADGRPGRKGLSGKGTGEYRKGSTPSDIASRSGSREPELANEHQQDGVSPSVSTSATPQILGQYQAFQFDPSTLPQGL</sequence>
<comment type="caution">
    <text evidence="8">The sequence shown here is derived from an EMBL/GenBank/DDBJ whole genome shotgun (WGS) entry which is preliminary data.</text>
</comment>
<feature type="region of interest" description="Disordered" evidence="5">
    <location>
        <begin position="503"/>
        <end position="525"/>
    </location>
</feature>
<evidence type="ECO:0000313" key="8">
    <source>
        <dbReference type="EMBL" id="GHJ85077.1"/>
    </source>
</evidence>
<keyword evidence="9" id="KW-1185">Reference proteome</keyword>
<feature type="DNA-binding region" description="Homeobox" evidence="4">
    <location>
        <begin position="94"/>
        <end position="160"/>
    </location>
</feature>
<feature type="DNA-binding region" description="Fork-head" evidence="3">
    <location>
        <begin position="725"/>
        <end position="812"/>
    </location>
</feature>
<dbReference type="Gene3D" id="1.10.10.10">
    <property type="entry name" value="Winged helix-like DNA-binding domain superfamily/Winged helix DNA-binding domain"/>
    <property type="match status" value="1"/>
</dbReference>
<dbReference type="Proteomes" id="UP000620104">
    <property type="component" value="Unassembled WGS sequence"/>
</dbReference>
<dbReference type="PROSITE" id="PS50071">
    <property type="entry name" value="HOMEOBOX_2"/>
    <property type="match status" value="1"/>
</dbReference>
<evidence type="ECO:0000256" key="5">
    <source>
        <dbReference type="SAM" id="MobiDB-lite"/>
    </source>
</evidence>
<feature type="compositionally biased region" description="Basic and acidic residues" evidence="5">
    <location>
        <begin position="222"/>
        <end position="233"/>
    </location>
</feature>
<evidence type="ECO:0000259" key="7">
    <source>
        <dbReference type="PROSITE" id="PS50071"/>
    </source>
</evidence>
<feature type="compositionally biased region" description="Basic and acidic residues" evidence="5">
    <location>
        <begin position="842"/>
        <end position="854"/>
    </location>
</feature>
<feature type="compositionally biased region" description="Low complexity" evidence="5">
    <location>
        <begin position="686"/>
        <end position="697"/>
    </location>
</feature>
<feature type="domain" description="Fork-head" evidence="6">
    <location>
        <begin position="725"/>
        <end position="812"/>
    </location>
</feature>
<feature type="compositionally biased region" description="Polar residues" evidence="5">
    <location>
        <begin position="27"/>
        <end position="36"/>
    </location>
</feature>
<dbReference type="EMBL" id="BLZA01000010">
    <property type="protein sequence ID" value="GHJ85077.1"/>
    <property type="molecule type" value="Genomic_DNA"/>
</dbReference>
<accession>A0A8H3YEB3</accession>
<gene>
    <name evidence="8" type="ORF">NliqN6_1479</name>
</gene>
<feature type="compositionally biased region" description="Polar residues" evidence="5">
    <location>
        <begin position="832"/>
        <end position="841"/>
    </location>
</feature>
<evidence type="ECO:0008006" key="10">
    <source>
        <dbReference type="Google" id="ProtNLM"/>
    </source>
</evidence>
<name>A0A8H3YEB3_9TREE</name>
<feature type="domain" description="Homeobox" evidence="7">
    <location>
        <begin position="92"/>
        <end position="159"/>
    </location>
</feature>
<dbReference type="InterPro" id="IPR001766">
    <property type="entry name" value="Fork_head_dom"/>
</dbReference>
<dbReference type="PROSITE" id="PS00658">
    <property type="entry name" value="FORK_HEAD_2"/>
    <property type="match status" value="1"/>
</dbReference>
<feature type="compositionally biased region" description="Polar residues" evidence="5">
    <location>
        <begin position="207"/>
        <end position="219"/>
    </location>
</feature>
<dbReference type="CDD" id="cd00059">
    <property type="entry name" value="FH_FOX"/>
    <property type="match status" value="1"/>
</dbReference>
<keyword evidence="4" id="KW-0371">Homeobox</keyword>
<dbReference type="AlphaFoldDB" id="A0A8H3YEB3"/>
<feature type="compositionally biased region" description="Polar residues" evidence="5">
    <location>
        <begin position="46"/>
        <end position="56"/>
    </location>
</feature>
<dbReference type="InterPro" id="IPR030456">
    <property type="entry name" value="TF_fork_head_CS_2"/>
</dbReference>
<dbReference type="InterPro" id="IPR050211">
    <property type="entry name" value="FOX_domain-containing"/>
</dbReference>
<dbReference type="GO" id="GO:0000981">
    <property type="term" value="F:DNA-binding transcription factor activity, RNA polymerase II-specific"/>
    <property type="evidence" value="ECO:0007669"/>
    <property type="project" value="TreeGrafter"/>
</dbReference>
<feature type="region of interest" description="Disordered" evidence="5">
    <location>
        <begin position="795"/>
        <end position="866"/>
    </location>
</feature>
<evidence type="ECO:0000256" key="1">
    <source>
        <dbReference type="ARBA" id="ARBA00023125"/>
    </source>
</evidence>
<proteinExistence type="predicted"/>
<dbReference type="PANTHER" id="PTHR11829">
    <property type="entry name" value="FORKHEAD BOX PROTEIN"/>
    <property type="match status" value="1"/>
</dbReference>
<comment type="subcellular location">
    <subcellularLocation>
        <location evidence="4">Nucleus</location>
    </subcellularLocation>
</comment>
<feature type="region of interest" description="Disordered" evidence="5">
    <location>
        <begin position="149"/>
        <end position="271"/>
    </location>
</feature>
<dbReference type="SMART" id="SM00339">
    <property type="entry name" value="FH"/>
    <property type="match status" value="1"/>
</dbReference>
<dbReference type="SUPFAM" id="SSF46785">
    <property type="entry name" value="Winged helix' DNA-binding domain"/>
    <property type="match status" value="1"/>
</dbReference>
<evidence type="ECO:0000313" key="9">
    <source>
        <dbReference type="Proteomes" id="UP000620104"/>
    </source>
</evidence>
<organism evidence="8 9">
    <name type="scientific">Naganishia liquefaciens</name>
    <dbReference type="NCBI Taxonomy" id="104408"/>
    <lineage>
        <taxon>Eukaryota</taxon>
        <taxon>Fungi</taxon>
        <taxon>Dikarya</taxon>
        <taxon>Basidiomycota</taxon>
        <taxon>Agaricomycotina</taxon>
        <taxon>Tremellomycetes</taxon>
        <taxon>Filobasidiales</taxon>
        <taxon>Filobasidiaceae</taxon>
        <taxon>Naganishia</taxon>
    </lineage>
</organism>
<dbReference type="InterPro" id="IPR036388">
    <property type="entry name" value="WH-like_DNA-bd_sf"/>
</dbReference>
<keyword evidence="2 4" id="KW-0539">Nucleus</keyword>
<feature type="region of interest" description="Disordered" evidence="5">
    <location>
        <begin position="635"/>
        <end position="723"/>
    </location>
</feature>
<reference evidence="8" key="1">
    <citation type="submission" date="2020-07" db="EMBL/GenBank/DDBJ databases">
        <title>Draft Genome Sequence of a Deep-Sea Yeast, Naganishia (Cryptococcus) liquefaciens strain N6.</title>
        <authorList>
            <person name="Han Y.W."/>
            <person name="Kajitani R."/>
            <person name="Morimoto H."/>
            <person name="Parhat M."/>
            <person name="Tsubouchi H."/>
            <person name="Bakenova O."/>
            <person name="Ogata M."/>
            <person name="Argunhan B."/>
            <person name="Aoki R."/>
            <person name="Kajiwara S."/>
            <person name="Itoh T."/>
            <person name="Iwasaki H."/>
        </authorList>
    </citation>
    <scope>NUCLEOTIDE SEQUENCE</scope>
    <source>
        <strain evidence="8">N6</strain>
    </source>
</reference>
<feature type="region of interest" description="Disordered" evidence="5">
    <location>
        <begin position="27"/>
        <end position="80"/>
    </location>
</feature>